<evidence type="ECO:0000313" key="5">
    <source>
        <dbReference type="Proteomes" id="UP000006380"/>
    </source>
</evidence>
<dbReference type="Gene3D" id="1.10.357.10">
    <property type="entry name" value="Tetracycline Repressor, domain 2"/>
    <property type="match status" value="1"/>
</dbReference>
<dbReference type="PROSITE" id="PS50977">
    <property type="entry name" value="HTH_TETR_2"/>
    <property type="match status" value="1"/>
</dbReference>
<dbReference type="Gene3D" id="1.10.10.60">
    <property type="entry name" value="Homeodomain-like"/>
    <property type="match status" value="1"/>
</dbReference>
<reference evidence="4" key="1">
    <citation type="submission" date="2016-07" db="EMBL/GenBank/DDBJ databases">
        <title>Comparative genomics of the Campylobacter concisus group.</title>
        <authorList>
            <person name="Miller W.G."/>
            <person name="Yee E."/>
            <person name="Chapman M.H."/>
            <person name="Huynh S."/>
            <person name="Bono J.L."/>
            <person name="On S.L.W."/>
            <person name="StLeger J."/>
            <person name="Foster G."/>
            <person name="Parker C.T."/>
        </authorList>
    </citation>
    <scope>NUCLEOTIDE SEQUENCE</scope>
    <source>
        <strain evidence="4">525.92</strain>
    </source>
</reference>
<evidence type="ECO:0000256" key="2">
    <source>
        <dbReference type="PROSITE-ProRule" id="PRU00335"/>
    </source>
</evidence>
<dbReference type="InterPro" id="IPR001647">
    <property type="entry name" value="HTH_TetR"/>
</dbReference>
<dbReference type="EMBL" id="CP000767">
    <property type="protein sequence ID" value="EAU00568.2"/>
    <property type="molecule type" value="Genomic_DNA"/>
</dbReference>
<accession>A7GW88</accession>
<keyword evidence="1 2" id="KW-0238">DNA-binding</keyword>
<protein>
    <submittedName>
        <fullName evidence="4">Multidrug efflux system CmeABC transcriptional regulator, TetR family</fullName>
    </submittedName>
</protein>
<dbReference type="OrthoDB" id="5422199at2"/>
<dbReference type="Pfam" id="PF00440">
    <property type="entry name" value="TetR_N"/>
    <property type="match status" value="1"/>
</dbReference>
<dbReference type="PANTHER" id="PTHR43479">
    <property type="entry name" value="ACREF/ENVCD OPERON REPRESSOR-RELATED"/>
    <property type="match status" value="1"/>
</dbReference>
<keyword evidence="5" id="KW-1185">Reference proteome</keyword>
<evidence type="ECO:0000313" key="4">
    <source>
        <dbReference type="EMBL" id="EAU00568.2"/>
    </source>
</evidence>
<dbReference type="GO" id="GO:0003677">
    <property type="term" value="F:DNA binding"/>
    <property type="evidence" value="ECO:0007669"/>
    <property type="project" value="UniProtKB-UniRule"/>
</dbReference>
<sequence>MNISEKGKKRYEIIMQTGLELFLEKGYEHTSLSDIVAKGGGSLASVYKYFTNKEGLFAAIMEKNFDDFCKEFDEKVNLKPSKSLEEILYRFGLLYFDIFCKPYSIALSRLIISECYKNKELGERFNVNIIKRTCGILTKYFSRDDVAPHIKEYDYEELALKFCALIREPYHLSGVILGEDINLSETQKEKMIQSVVDLFLHGIYK</sequence>
<name>A7GW88_CAMC5</name>
<dbReference type="PANTHER" id="PTHR43479:SF11">
    <property type="entry name" value="ACREF_ENVCD OPERON REPRESSOR-RELATED"/>
    <property type="match status" value="1"/>
</dbReference>
<evidence type="ECO:0000259" key="3">
    <source>
        <dbReference type="PROSITE" id="PS50977"/>
    </source>
</evidence>
<dbReference type="InterPro" id="IPR050624">
    <property type="entry name" value="HTH-type_Tx_Regulator"/>
</dbReference>
<evidence type="ECO:0000256" key="1">
    <source>
        <dbReference type="ARBA" id="ARBA00023125"/>
    </source>
</evidence>
<dbReference type="RefSeq" id="WP_011991741.1">
    <property type="nucleotide sequence ID" value="NC_009715.2"/>
</dbReference>
<dbReference type="AlphaFoldDB" id="A7GW88"/>
<dbReference type="InterPro" id="IPR009057">
    <property type="entry name" value="Homeodomain-like_sf"/>
</dbReference>
<dbReference type="Proteomes" id="UP000006380">
    <property type="component" value="Chromosome"/>
</dbReference>
<gene>
    <name evidence="4" type="primary">cmeR</name>
    <name evidence="4" type="ORF">CCV52592_1551</name>
</gene>
<feature type="domain" description="HTH tetR-type" evidence="3">
    <location>
        <begin position="8"/>
        <end position="68"/>
    </location>
</feature>
<dbReference type="Pfam" id="PF14246">
    <property type="entry name" value="TetR_C_7"/>
    <property type="match status" value="1"/>
</dbReference>
<dbReference type="KEGG" id="ccv:CCV52592_1551"/>
<organism evidence="4 5">
    <name type="scientific">Campylobacter curvus (strain 525.92)</name>
    <dbReference type="NCBI Taxonomy" id="360105"/>
    <lineage>
        <taxon>Bacteria</taxon>
        <taxon>Pseudomonadati</taxon>
        <taxon>Campylobacterota</taxon>
        <taxon>Epsilonproteobacteria</taxon>
        <taxon>Campylobacterales</taxon>
        <taxon>Campylobacteraceae</taxon>
        <taxon>Campylobacter</taxon>
    </lineage>
</organism>
<proteinExistence type="predicted"/>
<dbReference type="SUPFAM" id="SSF46689">
    <property type="entry name" value="Homeodomain-like"/>
    <property type="match status" value="1"/>
</dbReference>
<feature type="DNA-binding region" description="H-T-H motif" evidence="2">
    <location>
        <begin position="31"/>
        <end position="50"/>
    </location>
</feature>
<dbReference type="PRINTS" id="PR00455">
    <property type="entry name" value="HTHTETR"/>
</dbReference>
<dbReference type="STRING" id="360105.CCV52592_1551"/>
<dbReference type="HOGENOM" id="CLU_069356_27_1_7"/>
<dbReference type="InterPro" id="IPR039536">
    <property type="entry name" value="TetR_C_Proteobacteria"/>
</dbReference>